<keyword evidence="1" id="KW-1133">Transmembrane helix</keyword>
<sequence length="91" mass="9965">MRNFGAAEPRHQRRVAAVAIPIGFFVGCVWNMLAQQLSLFAAVRAFTSITLSHGIGEALVWVLMCYFNGMVTLFVLVKLGSMASNLLGTQF</sequence>
<dbReference type="Proteomes" id="UP000825009">
    <property type="component" value="Chromosome"/>
</dbReference>
<reference evidence="2 3" key="1">
    <citation type="submission" date="2021-07" db="EMBL/GenBank/DDBJ databases">
        <title>A novel Jannaschia species isolated from marine dinoflagellate Ceratoperidinium margalefii.</title>
        <authorList>
            <person name="Jiang Y."/>
            <person name="Li Z."/>
        </authorList>
    </citation>
    <scope>NUCLEOTIDE SEQUENCE [LARGE SCALE GENOMIC DNA]</scope>
    <source>
        <strain evidence="2 3">J12C1-MA-4</strain>
    </source>
</reference>
<dbReference type="KEGG" id="gce:KYE46_11280"/>
<keyword evidence="3" id="KW-1185">Reference proteome</keyword>
<evidence type="ECO:0000256" key="1">
    <source>
        <dbReference type="SAM" id="Phobius"/>
    </source>
</evidence>
<evidence type="ECO:0000313" key="3">
    <source>
        <dbReference type="Proteomes" id="UP000825009"/>
    </source>
</evidence>
<protein>
    <submittedName>
        <fullName evidence="2">Uncharacterized protein</fullName>
    </submittedName>
</protein>
<gene>
    <name evidence="2" type="ORF">KYE46_11280</name>
</gene>
<keyword evidence="1" id="KW-0812">Transmembrane</keyword>
<dbReference type="EMBL" id="CP079194">
    <property type="protein sequence ID" value="QXT38520.1"/>
    <property type="molecule type" value="Genomic_DNA"/>
</dbReference>
<proteinExistence type="predicted"/>
<dbReference type="AlphaFoldDB" id="A0A8F6TTR4"/>
<organism evidence="2 3">
    <name type="scientific">Gymnodinialimonas ceratoperidinii</name>
    <dbReference type="NCBI Taxonomy" id="2856823"/>
    <lineage>
        <taxon>Bacteria</taxon>
        <taxon>Pseudomonadati</taxon>
        <taxon>Pseudomonadota</taxon>
        <taxon>Alphaproteobacteria</taxon>
        <taxon>Rhodobacterales</taxon>
        <taxon>Paracoccaceae</taxon>
        <taxon>Gymnodinialimonas</taxon>
    </lineage>
</organism>
<dbReference type="RefSeq" id="WP_219000716.1">
    <property type="nucleotide sequence ID" value="NZ_CP079194.1"/>
</dbReference>
<dbReference type="PROSITE" id="PS51257">
    <property type="entry name" value="PROKAR_LIPOPROTEIN"/>
    <property type="match status" value="1"/>
</dbReference>
<evidence type="ECO:0000313" key="2">
    <source>
        <dbReference type="EMBL" id="QXT38520.1"/>
    </source>
</evidence>
<feature type="transmembrane region" description="Helical" evidence="1">
    <location>
        <begin position="58"/>
        <end position="77"/>
    </location>
</feature>
<keyword evidence="1" id="KW-0472">Membrane</keyword>
<accession>A0A8F6TTR4</accession>
<name>A0A8F6TTR4_9RHOB</name>
<feature type="transmembrane region" description="Helical" evidence="1">
    <location>
        <begin position="15"/>
        <end position="33"/>
    </location>
</feature>